<protein>
    <submittedName>
        <fullName evidence="1">Uncharacterized protein</fullName>
    </submittedName>
</protein>
<organism evidence="1 2">
    <name type="scientific">Violaceomyces palustris</name>
    <dbReference type="NCBI Taxonomy" id="1673888"/>
    <lineage>
        <taxon>Eukaryota</taxon>
        <taxon>Fungi</taxon>
        <taxon>Dikarya</taxon>
        <taxon>Basidiomycota</taxon>
        <taxon>Ustilaginomycotina</taxon>
        <taxon>Ustilaginomycetes</taxon>
        <taxon>Violaceomycetales</taxon>
        <taxon>Violaceomycetaceae</taxon>
        <taxon>Violaceomyces</taxon>
    </lineage>
</organism>
<name>A0ACD0P4I6_9BASI</name>
<reference evidence="1 2" key="1">
    <citation type="journal article" date="2018" name="Mol. Biol. Evol.">
        <title>Broad Genomic Sampling Reveals a Smut Pathogenic Ancestry of the Fungal Clade Ustilaginomycotina.</title>
        <authorList>
            <person name="Kijpornyongpan T."/>
            <person name="Mondo S.J."/>
            <person name="Barry K."/>
            <person name="Sandor L."/>
            <person name="Lee J."/>
            <person name="Lipzen A."/>
            <person name="Pangilinan J."/>
            <person name="LaButti K."/>
            <person name="Hainaut M."/>
            <person name="Henrissat B."/>
            <person name="Grigoriev I.V."/>
            <person name="Spatafora J.W."/>
            <person name="Aime M.C."/>
        </authorList>
    </citation>
    <scope>NUCLEOTIDE SEQUENCE [LARGE SCALE GENOMIC DNA]</scope>
    <source>
        <strain evidence="1 2">SA 807</strain>
    </source>
</reference>
<evidence type="ECO:0000313" key="2">
    <source>
        <dbReference type="Proteomes" id="UP000245626"/>
    </source>
</evidence>
<dbReference type="Proteomes" id="UP000245626">
    <property type="component" value="Unassembled WGS sequence"/>
</dbReference>
<gene>
    <name evidence="1" type="ORF">IE53DRAFT_384626</name>
</gene>
<sequence length="356" mass="39861">MKSFANVLKTVNYSRASSSLPARSRWGDFLTGSKPFSTRTGEARPAVKLILLDVFDTLLRPTKPPWEQYYLETLEVTKYKSTGRPATSDKEQAESFKRSFKQAFLQTSKAYPIYGKNLGLSNPDEWWSNVIDSTLIGAGYDPVQVRDEILPELVPRLLSRFSSSRAYQLFDDVLPFLEKVRHYNESVSQSDVGVGEGCDSILKLSIATNSDSRILLALEDLGLPKDLISLDGSISTHEGRGLVGPTLSYEVGFEKPSKEFFLAACRKNNLSFPDLSLYSSHPTDGSILKRVLYVGDQLYEDFWGSHDAGLSPLWLQRDFGESNQPASRTEEGGEGRDPVYLKSRTIRSLEEVLDFV</sequence>
<keyword evidence="2" id="KW-1185">Reference proteome</keyword>
<dbReference type="EMBL" id="KZ819751">
    <property type="protein sequence ID" value="PWN52912.1"/>
    <property type="molecule type" value="Genomic_DNA"/>
</dbReference>
<evidence type="ECO:0000313" key="1">
    <source>
        <dbReference type="EMBL" id="PWN52912.1"/>
    </source>
</evidence>
<proteinExistence type="predicted"/>
<accession>A0ACD0P4I6</accession>